<dbReference type="Pfam" id="PF10009">
    <property type="entry name" value="DUF2252"/>
    <property type="match status" value="1"/>
</dbReference>
<protein>
    <recommendedName>
        <fullName evidence="3">DUF2252 domain-containing protein</fullName>
    </recommendedName>
</protein>
<dbReference type="InterPro" id="IPR011009">
    <property type="entry name" value="Kinase-like_dom_sf"/>
</dbReference>
<dbReference type="PANTHER" id="PTHR39441">
    <property type="entry name" value="DUF2252 DOMAIN-CONTAINING PROTEIN"/>
    <property type="match status" value="1"/>
</dbReference>
<gene>
    <name evidence="1" type="ORF">GRAN_1231</name>
</gene>
<dbReference type="InterPro" id="IPR018721">
    <property type="entry name" value="DUF2252"/>
</dbReference>
<dbReference type="OrthoDB" id="1491115at2"/>
<evidence type="ECO:0000313" key="1">
    <source>
        <dbReference type="EMBL" id="RXH57921.1"/>
    </source>
</evidence>
<comment type="caution">
    <text evidence="1">The sequence shown here is derived from an EMBL/GenBank/DDBJ whole genome shotgun (WGS) entry which is preliminary data.</text>
</comment>
<dbReference type="Proteomes" id="UP000289437">
    <property type="component" value="Unassembled WGS sequence"/>
</dbReference>
<accession>A0A4Q0T8I2</accession>
<name>A0A4Q0T8I2_9BACT</name>
<dbReference type="AlphaFoldDB" id="A0A4Q0T8I2"/>
<dbReference type="PANTHER" id="PTHR39441:SF1">
    <property type="entry name" value="DUF2252 DOMAIN-CONTAINING PROTEIN"/>
    <property type="match status" value="1"/>
</dbReference>
<evidence type="ECO:0008006" key="3">
    <source>
        <dbReference type="Google" id="ProtNLM"/>
    </source>
</evidence>
<reference evidence="2" key="2">
    <citation type="submission" date="2019-02" db="EMBL/GenBank/DDBJ databases">
        <title>Granulicella sibirica sp. nov., a psychrotolerant acidobacterium isolated from an organic soil layer in forested tundra, West Siberia.</title>
        <authorList>
            <person name="Oshkin I.Y."/>
            <person name="Kulichevskaya I.S."/>
            <person name="Rijpstra W.I.C."/>
            <person name="Sinninghe Damste J.S."/>
            <person name="Rakitin A.L."/>
            <person name="Ravin N.V."/>
            <person name="Dedysh S.N."/>
        </authorList>
    </citation>
    <scope>NUCLEOTIDE SEQUENCE [LARGE SCALE GENOMIC DNA]</scope>
    <source>
        <strain evidence="2">AF10</strain>
    </source>
</reference>
<keyword evidence="2" id="KW-1185">Reference proteome</keyword>
<organism evidence="1 2">
    <name type="scientific">Granulicella sibirica</name>
    <dbReference type="NCBI Taxonomy" id="2479048"/>
    <lineage>
        <taxon>Bacteria</taxon>
        <taxon>Pseudomonadati</taxon>
        <taxon>Acidobacteriota</taxon>
        <taxon>Terriglobia</taxon>
        <taxon>Terriglobales</taxon>
        <taxon>Acidobacteriaceae</taxon>
        <taxon>Granulicella</taxon>
    </lineage>
</organism>
<proteinExistence type="predicted"/>
<sequence>MKKKEVGPTPDGRLAVLEANRRLKMARSAHAYVRGNTLQFYDWLATGSGDRLPQGPPIWICGDCHAGNLGPVANADGKVEVEIRDLDQTVIGNPAHDLVRLGLSLATAARGSDLPGVTTALMLEQMVVGYSEALSSPRKAGADPEGGNLQPIRLILEQALSRKWRHLAEERIEDVTPVIPLGSRFWALAESERSAIEELLQKTAGLAALLSGEQEKGTLRVLDAAYWMKGCSSLGRLRFAVLVGIGKASKRRYRLLDIKEAVCAAAPSARGGEMPEDNAERVVTGARALSPFLGERMMAARLLRRPVVVRELMPQDLKVELERLTREEAVAAARYLAMIVGRAHVRQMDLSTRKSWKAELGRNRSKSLDAPGWLWRSVVELVASHEAAYLEHCRRYAMA</sequence>
<evidence type="ECO:0000313" key="2">
    <source>
        <dbReference type="Proteomes" id="UP000289437"/>
    </source>
</evidence>
<reference evidence="1 2" key="1">
    <citation type="submission" date="2018-11" db="EMBL/GenBank/DDBJ databases">
        <authorList>
            <person name="Mardanov A.V."/>
            <person name="Ravin N.V."/>
            <person name="Dedysh S.N."/>
        </authorList>
    </citation>
    <scope>NUCLEOTIDE SEQUENCE [LARGE SCALE GENOMIC DNA]</scope>
    <source>
        <strain evidence="1 2">AF10</strain>
    </source>
</reference>
<dbReference type="EMBL" id="RDSM01000001">
    <property type="protein sequence ID" value="RXH57921.1"/>
    <property type="molecule type" value="Genomic_DNA"/>
</dbReference>
<dbReference type="RefSeq" id="WP_128912015.1">
    <property type="nucleotide sequence ID" value="NZ_RDSM01000001.1"/>
</dbReference>
<dbReference type="SUPFAM" id="SSF56112">
    <property type="entry name" value="Protein kinase-like (PK-like)"/>
    <property type="match status" value="1"/>
</dbReference>